<gene>
    <name evidence="1" type="ORF">V2J18_22680</name>
</gene>
<name>A0ABU8D8Y7_9GAMM</name>
<comment type="caution">
    <text evidence="1">The sequence shown here is derived from an EMBL/GenBank/DDBJ whole genome shotgun (WGS) entry which is preliminary data.</text>
</comment>
<evidence type="ECO:0000313" key="2">
    <source>
        <dbReference type="Proteomes" id="UP001387215"/>
    </source>
</evidence>
<sequence length="113" mass="12498">MAQVFRTDDDIRALWAALTGDGLIGVLGQRPQVQARLALLKAIVQAEDLDDRYRMCTYSCASRMTMGLIYDTRRYPRTEARFVLDRCLATATTSAADCETQTALSPPQTGVHA</sequence>
<dbReference type="Proteomes" id="UP001387215">
    <property type="component" value="Unassembled WGS sequence"/>
</dbReference>
<dbReference type="RefSeq" id="WP_064749865.1">
    <property type="nucleotide sequence ID" value="NZ_JBANDL010000002.1"/>
</dbReference>
<accession>A0ABU8D8Y7</accession>
<evidence type="ECO:0000313" key="1">
    <source>
        <dbReference type="EMBL" id="MEI2457469.1"/>
    </source>
</evidence>
<proteinExistence type="predicted"/>
<organism evidence="1 2">
    <name type="scientific">Lysobacter firmicutimachus</name>
    <dbReference type="NCBI Taxonomy" id="1792846"/>
    <lineage>
        <taxon>Bacteria</taxon>
        <taxon>Pseudomonadati</taxon>
        <taxon>Pseudomonadota</taxon>
        <taxon>Gammaproteobacteria</taxon>
        <taxon>Lysobacterales</taxon>
        <taxon>Lysobacteraceae</taxon>
        <taxon>Lysobacter</taxon>
    </lineage>
</organism>
<keyword evidence="2" id="KW-1185">Reference proteome</keyword>
<protein>
    <submittedName>
        <fullName evidence="1">Uncharacterized protein</fullName>
    </submittedName>
</protein>
<reference evidence="1 2" key="1">
    <citation type="submission" date="2024-02" db="EMBL/GenBank/DDBJ databases">
        <title>Lysobacter Genome Sequencing and Mining.</title>
        <authorList>
            <person name="Bierman J."/>
            <person name="Walker M.C."/>
        </authorList>
    </citation>
    <scope>NUCLEOTIDE SEQUENCE [LARGE SCALE GENOMIC DNA]</scope>
    <source>
        <strain evidence="1 2">PB6250</strain>
    </source>
</reference>
<dbReference type="EMBL" id="JBANDL010000002">
    <property type="protein sequence ID" value="MEI2457469.1"/>
    <property type="molecule type" value="Genomic_DNA"/>
</dbReference>